<keyword evidence="2" id="KW-1185">Reference proteome</keyword>
<evidence type="ECO:0000313" key="1">
    <source>
        <dbReference type="EMBL" id="SFQ95178.1"/>
    </source>
</evidence>
<dbReference type="Proteomes" id="UP000199302">
    <property type="component" value="Unassembled WGS sequence"/>
</dbReference>
<reference evidence="1 2" key="1">
    <citation type="submission" date="2016-10" db="EMBL/GenBank/DDBJ databases">
        <authorList>
            <person name="de Groot N.N."/>
        </authorList>
    </citation>
    <scope>NUCLEOTIDE SEQUENCE [LARGE SCALE GENOMIC DNA]</scope>
    <source>
        <strain evidence="2">KMM 9023,NRIC 0796,JCM 17311,KCTC 23692</strain>
    </source>
</reference>
<sequence length="251" mass="27310">MLKKALILAAVFAVSGLCAFLFFGLTEKDIVAVNKFSYPTGAEPLTAGDIVVISNSGPPSKLCDTFIDAGGFDDVEAQDVYVNRAKLFMGWFTQVGSKVGIIPDDLTKLSADVGGLAFFGSRSALSLEKAGLEVSQRCKCDMARSFSKGELVCTVNASLIETGEVMTYSDGTATLRPVQRNLGVSLRRHPIFLPEAVFESCGIPYSSEAKIAQQRLCNENGLPTDVRVRDYFNLIDRRPFTEKIELVWEDG</sequence>
<proteinExistence type="predicted"/>
<dbReference type="AlphaFoldDB" id="A0A1I6CPU8"/>
<dbReference type="EMBL" id="FOYI01000001">
    <property type="protein sequence ID" value="SFQ95178.1"/>
    <property type="molecule type" value="Genomic_DNA"/>
</dbReference>
<name>A0A1I6CPU8_9RHOB</name>
<organism evidence="1 2">
    <name type="scientific">Poseidonocella sedimentorum</name>
    <dbReference type="NCBI Taxonomy" id="871652"/>
    <lineage>
        <taxon>Bacteria</taxon>
        <taxon>Pseudomonadati</taxon>
        <taxon>Pseudomonadota</taxon>
        <taxon>Alphaproteobacteria</taxon>
        <taxon>Rhodobacterales</taxon>
        <taxon>Roseobacteraceae</taxon>
        <taxon>Poseidonocella</taxon>
    </lineage>
</organism>
<dbReference type="OrthoDB" id="9836046at2"/>
<evidence type="ECO:0000313" key="2">
    <source>
        <dbReference type="Proteomes" id="UP000199302"/>
    </source>
</evidence>
<gene>
    <name evidence="1" type="ORF">SAMN04515673_101166</name>
</gene>
<protein>
    <submittedName>
        <fullName evidence="1">Uncharacterized protein</fullName>
    </submittedName>
</protein>
<dbReference type="RefSeq" id="WP_092075655.1">
    <property type="nucleotide sequence ID" value="NZ_FOYI01000001.1"/>
</dbReference>
<accession>A0A1I6CPU8</accession>